<feature type="compositionally biased region" description="Polar residues" evidence="1">
    <location>
        <begin position="164"/>
        <end position="190"/>
    </location>
</feature>
<reference evidence="2" key="1">
    <citation type="submission" date="2018-12" db="EMBL/GenBank/DDBJ databases">
        <authorList>
            <person name="Syme R.A."/>
            <person name="Farfan-Caceres L."/>
            <person name="Lichtenzveig J."/>
        </authorList>
    </citation>
    <scope>NUCLEOTIDE SEQUENCE</scope>
    <source>
        <strain evidence="2">Al4</strain>
    </source>
</reference>
<dbReference type="OrthoDB" id="3640311at2759"/>
<sequence>MDLTDQLNVEAIRAELRQREATRRDKESEFRKCYIAQKITSVPCDEEGNILDGYSPLDNSHPFDTATPRTGPNMFDGIEVERPQTKDPKRKKTSKKVAPMMVSSRKGEPEDGSSSASEAASENLEDPLAEGARWLNEQKELARRRQEEGTSPIRRRRATARPTVLSSSPETDMSSFVVHSSSPLVTQMSPHDQVHSPRSSKKRKREPDNTTRTTEHRQFVRLTRANQKAPNSLRANKNTKIGATVVPSAQKGHHKAAGKLTAPQPVAKAPKGLLSKRVYSAL</sequence>
<feature type="compositionally biased region" description="Basic and acidic residues" evidence="1">
    <location>
        <begin position="205"/>
        <end position="217"/>
    </location>
</feature>
<keyword evidence="3" id="KW-1185">Reference proteome</keyword>
<reference evidence="2" key="2">
    <citation type="submission" date="2020-09" db="EMBL/GenBank/DDBJ databases">
        <title>Reference genome assembly for Australian Ascochyta lentis isolate Al4.</title>
        <authorList>
            <person name="Lee R.C."/>
            <person name="Farfan-Caceres L.M."/>
            <person name="Debler J.W."/>
            <person name="Williams A.H."/>
            <person name="Henares B.M."/>
        </authorList>
    </citation>
    <scope>NUCLEOTIDE SEQUENCE</scope>
    <source>
        <strain evidence="2">Al4</strain>
    </source>
</reference>
<protein>
    <submittedName>
        <fullName evidence="2">Uncharacterized protein</fullName>
    </submittedName>
</protein>
<dbReference type="Proteomes" id="UP000651452">
    <property type="component" value="Unassembled WGS sequence"/>
</dbReference>
<evidence type="ECO:0000256" key="1">
    <source>
        <dbReference type="SAM" id="MobiDB-lite"/>
    </source>
</evidence>
<organism evidence="2 3">
    <name type="scientific">Ascochyta lentis</name>
    <dbReference type="NCBI Taxonomy" id="205686"/>
    <lineage>
        <taxon>Eukaryota</taxon>
        <taxon>Fungi</taxon>
        <taxon>Dikarya</taxon>
        <taxon>Ascomycota</taxon>
        <taxon>Pezizomycotina</taxon>
        <taxon>Dothideomycetes</taxon>
        <taxon>Pleosporomycetidae</taxon>
        <taxon>Pleosporales</taxon>
        <taxon>Pleosporineae</taxon>
        <taxon>Didymellaceae</taxon>
        <taxon>Ascochyta</taxon>
    </lineage>
</organism>
<accession>A0A8H7J2P8</accession>
<evidence type="ECO:0000313" key="2">
    <source>
        <dbReference type="EMBL" id="KAF9695563.1"/>
    </source>
</evidence>
<feature type="region of interest" description="Disordered" evidence="1">
    <location>
        <begin position="53"/>
        <end position="217"/>
    </location>
</feature>
<dbReference type="EMBL" id="RZGK01000011">
    <property type="protein sequence ID" value="KAF9695563.1"/>
    <property type="molecule type" value="Genomic_DNA"/>
</dbReference>
<gene>
    <name evidence="2" type="ORF">EKO04_006634</name>
</gene>
<feature type="compositionally biased region" description="Basic and acidic residues" evidence="1">
    <location>
        <begin position="136"/>
        <end position="148"/>
    </location>
</feature>
<proteinExistence type="predicted"/>
<evidence type="ECO:0000313" key="3">
    <source>
        <dbReference type="Proteomes" id="UP000651452"/>
    </source>
</evidence>
<comment type="caution">
    <text evidence="2">The sequence shown here is derived from an EMBL/GenBank/DDBJ whole genome shotgun (WGS) entry which is preliminary data.</text>
</comment>
<name>A0A8H7J2P8_9PLEO</name>
<feature type="compositionally biased region" description="Low complexity" evidence="1">
    <location>
        <begin position="113"/>
        <end position="122"/>
    </location>
</feature>
<dbReference type="AlphaFoldDB" id="A0A8H7J2P8"/>